<feature type="transmembrane region" description="Helical" evidence="7">
    <location>
        <begin position="340"/>
        <end position="360"/>
    </location>
</feature>
<dbReference type="InterPro" id="IPR003918">
    <property type="entry name" value="NADH_UbQ_OxRdtase"/>
</dbReference>
<dbReference type="Pfam" id="PF00361">
    <property type="entry name" value="Proton_antipo_M"/>
    <property type="match status" value="1"/>
</dbReference>
<comment type="subcellular location">
    <subcellularLocation>
        <location evidence="1">Endomembrane system</location>
        <topology evidence="1">Multi-pass membrane protein</topology>
    </subcellularLocation>
    <subcellularLocation>
        <location evidence="6">Membrane</location>
        <topology evidence="6">Multi-pass membrane protein</topology>
    </subcellularLocation>
</comment>
<feature type="transmembrane region" description="Helical" evidence="7">
    <location>
        <begin position="381"/>
        <end position="400"/>
    </location>
</feature>
<evidence type="ECO:0000256" key="2">
    <source>
        <dbReference type="ARBA" id="ARBA00009025"/>
    </source>
</evidence>
<evidence type="ECO:0000313" key="10">
    <source>
        <dbReference type="Proteomes" id="UP000756860"/>
    </source>
</evidence>
<keyword evidence="3 6" id="KW-0812">Transmembrane</keyword>
<dbReference type="NCBIfam" id="TIGR01972">
    <property type="entry name" value="NDH_I_M"/>
    <property type="match status" value="1"/>
</dbReference>
<comment type="caution">
    <text evidence="9">The sequence shown here is derived from an EMBL/GenBank/DDBJ whole genome shotgun (WGS) entry which is preliminary data.</text>
</comment>
<feature type="transmembrane region" description="Helical" evidence="7">
    <location>
        <begin position="406"/>
        <end position="434"/>
    </location>
</feature>
<sequence>MMAYPILTILVFLPLAGAFALLPFWRRDRWAKGFALCCALVELALAGWLLFAASGMQAAQGAPAGYFLWEDYTWIGRFGISYTLGMDGISLLMTVLTAFVTLLAMLVSWRGIRERVPLHYLMLLVMESGIVGVFLALDLFLFYLFWEVMLIPMFFLIGIWGHGRRIYSAVKFFIYTMAGSLLMLLAIIGIYLLHGNQGGNYTFALHQLIGTGIDPGISLWLFAAFLLAFAIKVPVFPLHTWLPDAHTDAPTAGSVILAGLLLKTGAYGLIRFGYPLFPTAAKAVTPLLITLAVIGIVYGSWVAYAQEDMKRLVAYSSVGHMGFVALGIAVWSPVALSGAVLQMVNHGITTGALFALVGMLDERTDTREIAAYGGVWGKAPMLAFFFLLFSMASAGLPGLNNFVGEFLILAGAFRVTPLAVVIGFIGIVLPLIYTVRLVQQVLFVEERRPLAIPDLTIREGSVLAALALIAIYLGVHPAPLLDLLKVPVALLTGVAP</sequence>
<reference evidence="9 10" key="1">
    <citation type="submission" date="2021-05" db="EMBL/GenBank/DDBJ databases">
        <title>The draft genome of Geobacter luticola JCM 17780.</title>
        <authorList>
            <person name="Xu Z."/>
            <person name="Masuda Y."/>
            <person name="Itoh H."/>
            <person name="Senoo K."/>
        </authorList>
    </citation>
    <scope>NUCLEOTIDE SEQUENCE [LARGE SCALE GENOMIC DNA]</scope>
    <source>
        <strain evidence="9 10">JCM 17780</strain>
    </source>
</reference>
<evidence type="ECO:0000313" key="9">
    <source>
        <dbReference type="EMBL" id="MBT0651608.1"/>
    </source>
</evidence>
<comment type="similarity">
    <text evidence="2">Belongs to the complex I subunit 4 family.</text>
</comment>
<evidence type="ECO:0000259" key="8">
    <source>
        <dbReference type="Pfam" id="PF00361"/>
    </source>
</evidence>
<dbReference type="InterPro" id="IPR001750">
    <property type="entry name" value="ND/Mrp_TM"/>
</dbReference>
<feature type="transmembrane region" description="Helical" evidence="7">
    <location>
        <begin position="217"/>
        <end position="242"/>
    </location>
</feature>
<organism evidence="9 10">
    <name type="scientific">Geomobilimonas luticola</name>
    <dbReference type="NCBI Taxonomy" id="1114878"/>
    <lineage>
        <taxon>Bacteria</taxon>
        <taxon>Pseudomonadati</taxon>
        <taxon>Thermodesulfobacteriota</taxon>
        <taxon>Desulfuromonadia</taxon>
        <taxon>Geobacterales</taxon>
        <taxon>Geobacteraceae</taxon>
        <taxon>Geomobilimonas</taxon>
    </lineage>
</organism>
<keyword evidence="4 7" id="KW-1133">Transmembrane helix</keyword>
<dbReference type="Proteomes" id="UP000756860">
    <property type="component" value="Unassembled WGS sequence"/>
</dbReference>
<name>A0ABS5S8B1_9BACT</name>
<feature type="transmembrane region" description="Helical" evidence="7">
    <location>
        <begin position="283"/>
        <end position="305"/>
    </location>
</feature>
<feature type="transmembrane region" description="Helical" evidence="7">
    <location>
        <begin position="79"/>
        <end position="106"/>
    </location>
</feature>
<feature type="transmembrane region" description="Helical" evidence="7">
    <location>
        <begin position="6"/>
        <end position="25"/>
    </location>
</feature>
<feature type="transmembrane region" description="Helical" evidence="7">
    <location>
        <begin position="455"/>
        <end position="475"/>
    </location>
</feature>
<dbReference type="InterPro" id="IPR010227">
    <property type="entry name" value="NADH_Q_OxRdtase_chainM/4"/>
</dbReference>
<proteinExistence type="inferred from homology"/>
<evidence type="ECO:0000256" key="7">
    <source>
        <dbReference type="SAM" id="Phobius"/>
    </source>
</evidence>
<accession>A0ABS5S8B1</accession>
<dbReference type="RefSeq" id="WP_214173613.1">
    <property type="nucleotide sequence ID" value="NZ_JAHCVK010000001.1"/>
</dbReference>
<feature type="domain" description="NADH:quinone oxidoreductase/Mrp antiporter transmembrane" evidence="8">
    <location>
        <begin position="136"/>
        <end position="428"/>
    </location>
</feature>
<keyword evidence="5 7" id="KW-0472">Membrane</keyword>
<evidence type="ECO:0000256" key="1">
    <source>
        <dbReference type="ARBA" id="ARBA00004127"/>
    </source>
</evidence>
<evidence type="ECO:0000256" key="4">
    <source>
        <dbReference type="ARBA" id="ARBA00022989"/>
    </source>
</evidence>
<dbReference type="PANTHER" id="PTHR43507">
    <property type="entry name" value="NADH-UBIQUINONE OXIDOREDUCTASE CHAIN 4"/>
    <property type="match status" value="1"/>
</dbReference>
<feature type="transmembrane region" description="Helical" evidence="7">
    <location>
        <begin position="118"/>
        <end position="137"/>
    </location>
</feature>
<feature type="transmembrane region" description="Helical" evidence="7">
    <location>
        <begin position="172"/>
        <end position="193"/>
    </location>
</feature>
<feature type="transmembrane region" description="Helical" evidence="7">
    <location>
        <begin position="143"/>
        <end position="160"/>
    </location>
</feature>
<dbReference type="PRINTS" id="PR01437">
    <property type="entry name" value="NUOXDRDTASE4"/>
</dbReference>
<dbReference type="PANTHER" id="PTHR43507:SF1">
    <property type="entry name" value="NADH-UBIQUINONE OXIDOREDUCTASE CHAIN 4"/>
    <property type="match status" value="1"/>
</dbReference>
<protein>
    <submittedName>
        <fullName evidence="9">NADH-quinone oxidoreductase subunit M</fullName>
    </submittedName>
</protein>
<gene>
    <name evidence="9" type="ORF">KI810_00945</name>
</gene>
<feature type="transmembrane region" description="Helical" evidence="7">
    <location>
        <begin position="34"/>
        <end position="59"/>
    </location>
</feature>
<evidence type="ECO:0000256" key="6">
    <source>
        <dbReference type="RuleBase" id="RU000320"/>
    </source>
</evidence>
<evidence type="ECO:0000256" key="3">
    <source>
        <dbReference type="ARBA" id="ARBA00022692"/>
    </source>
</evidence>
<feature type="transmembrane region" description="Helical" evidence="7">
    <location>
        <begin position="254"/>
        <end position="277"/>
    </location>
</feature>
<keyword evidence="10" id="KW-1185">Reference proteome</keyword>
<evidence type="ECO:0000256" key="5">
    <source>
        <dbReference type="ARBA" id="ARBA00023136"/>
    </source>
</evidence>
<dbReference type="EMBL" id="JAHCVK010000001">
    <property type="protein sequence ID" value="MBT0651608.1"/>
    <property type="molecule type" value="Genomic_DNA"/>
</dbReference>
<feature type="transmembrane region" description="Helical" evidence="7">
    <location>
        <begin position="312"/>
        <end position="334"/>
    </location>
</feature>